<dbReference type="OrthoDB" id="6287725at2759"/>
<dbReference type="AlphaFoldDB" id="A0A183INH2"/>
<reference evidence="3" key="1">
    <citation type="submission" date="2016-06" db="UniProtKB">
        <authorList>
            <consortium name="WormBaseParasite"/>
        </authorList>
    </citation>
    <scope>IDENTIFICATION</scope>
</reference>
<gene>
    <name evidence="1" type="ORF">SBAD_LOCUS5168</name>
</gene>
<organism evidence="3">
    <name type="scientific">Soboliphyme baturini</name>
    <dbReference type="NCBI Taxonomy" id="241478"/>
    <lineage>
        <taxon>Eukaryota</taxon>
        <taxon>Metazoa</taxon>
        <taxon>Ecdysozoa</taxon>
        <taxon>Nematoda</taxon>
        <taxon>Enoplea</taxon>
        <taxon>Dorylaimia</taxon>
        <taxon>Dioctophymatida</taxon>
        <taxon>Dioctophymatoidea</taxon>
        <taxon>Soboliphymatidae</taxon>
        <taxon>Soboliphyme</taxon>
    </lineage>
</organism>
<evidence type="ECO:0000313" key="3">
    <source>
        <dbReference type="WBParaSite" id="SBAD_0000537801-mRNA-1"/>
    </source>
</evidence>
<sequence length="158" mass="17392">MSEGVKYYGLCSKVKVREHLVNLLNTSGLHIGLLKTPSVSGFEQPSSTGSEKFPPVFKEFDFLECEQDSVSESAESCFHWLSTLRPVAICNAADEDTSEAVTATANLQCDLSGLNSSSHASSESDISDEVLMLCLMLSHPRFLFTNQRSKRINKILIN</sequence>
<keyword evidence="2" id="KW-1185">Reference proteome</keyword>
<proteinExistence type="predicted"/>
<dbReference type="EMBL" id="UZAM01008796">
    <property type="protein sequence ID" value="VDP06456.1"/>
    <property type="molecule type" value="Genomic_DNA"/>
</dbReference>
<dbReference type="WBParaSite" id="SBAD_0000537801-mRNA-1">
    <property type="protein sequence ID" value="SBAD_0000537801-mRNA-1"/>
    <property type="gene ID" value="SBAD_0000537801"/>
</dbReference>
<evidence type="ECO:0000313" key="2">
    <source>
        <dbReference type="Proteomes" id="UP000270296"/>
    </source>
</evidence>
<name>A0A183INH2_9BILA</name>
<accession>A0A183INH2</accession>
<protein>
    <submittedName>
        <fullName evidence="3">Glutaredoxin domain-containing protein</fullName>
    </submittedName>
</protein>
<dbReference type="Proteomes" id="UP000270296">
    <property type="component" value="Unassembled WGS sequence"/>
</dbReference>
<reference evidence="1 2" key="2">
    <citation type="submission" date="2018-11" db="EMBL/GenBank/DDBJ databases">
        <authorList>
            <consortium name="Pathogen Informatics"/>
        </authorList>
    </citation>
    <scope>NUCLEOTIDE SEQUENCE [LARGE SCALE GENOMIC DNA]</scope>
</reference>
<evidence type="ECO:0000313" key="1">
    <source>
        <dbReference type="EMBL" id="VDP06456.1"/>
    </source>
</evidence>